<dbReference type="InterPro" id="IPR006917">
    <property type="entry name" value="SOUL_heme-bd"/>
</dbReference>
<evidence type="ECO:0000313" key="4">
    <source>
        <dbReference type="Proteomes" id="UP000322981"/>
    </source>
</evidence>
<comment type="caution">
    <text evidence="3">The sequence shown here is derived from an EMBL/GenBank/DDBJ whole genome shotgun (WGS) entry which is preliminary data.</text>
</comment>
<organism evidence="3 4">
    <name type="scientific">Thiohalocapsa marina</name>
    <dbReference type="NCBI Taxonomy" id="424902"/>
    <lineage>
        <taxon>Bacteria</taxon>
        <taxon>Pseudomonadati</taxon>
        <taxon>Pseudomonadota</taxon>
        <taxon>Gammaproteobacteria</taxon>
        <taxon>Chromatiales</taxon>
        <taxon>Chromatiaceae</taxon>
        <taxon>Thiohalocapsa</taxon>
    </lineage>
</organism>
<sequence length="255" mass="29187">MTNDNAHSRAAMVECRILTDGPDTGTAPMKRKYLYLAAALIPLVLLAMALLTIDEPRHQIVDTPDGFELRDYAPYIVAETEVTADFAQASDPAFRRLVDYVQGNNVGGRRLPMIAPVMQQRLQHPLDTNTTIDRPAPTQAQAQDQRPARESADDPTAQRWLFRFALPKEYRLPMLPRPLDEQVRLRRLEPGRVAALRYRGNWSEERFREKADELLEHLHVARLVPVGTPVFARYNTAFVPWFLRRNEVLIQVEVP</sequence>
<evidence type="ECO:0000313" key="3">
    <source>
        <dbReference type="EMBL" id="KAA6187446.1"/>
    </source>
</evidence>
<keyword evidence="2" id="KW-0472">Membrane</keyword>
<dbReference type="PANTHER" id="PTHR11220:SF58">
    <property type="entry name" value="SOUL HEME-BINDING FAMILY PROTEIN"/>
    <property type="match status" value="1"/>
</dbReference>
<feature type="compositionally biased region" description="Polar residues" evidence="1">
    <location>
        <begin position="128"/>
        <end position="144"/>
    </location>
</feature>
<protein>
    <submittedName>
        <fullName evidence="3">Heme-binding protein</fullName>
    </submittedName>
</protein>
<feature type="region of interest" description="Disordered" evidence="1">
    <location>
        <begin position="128"/>
        <end position="155"/>
    </location>
</feature>
<keyword evidence="2" id="KW-0812">Transmembrane</keyword>
<dbReference type="Pfam" id="PF04832">
    <property type="entry name" value="SOUL"/>
    <property type="match status" value="1"/>
</dbReference>
<dbReference type="AlphaFoldDB" id="A0A5M8FUG7"/>
<dbReference type="Proteomes" id="UP000322981">
    <property type="component" value="Unassembled WGS sequence"/>
</dbReference>
<dbReference type="InterPro" id="IPR011256">
    <property type="entry name" value="Reg_factor_effector_dom_sf"/>
</dbReference>
<dbReference type="PANTHER" id="PTHR11220">
    <property type="entry name" value="HEME-BINDING PROTEIN-RELATED"/>
    <property type="match status" value="1"/>
</dbReference>
<keyword evidence="2" id="KW-1133">Transmembrane helix</keyword>
<dbReference type="SUPFAM" id="SSF55136">
    <property type="entry name" value="Probable bacterial effector-binding domain"/>
    <property type="match status" value="1"/>
</dbReference>
<feature type="transmembrane region" description="Helical" evidence="2">
    <location>
        <begin position="33"/>
        <end position="53"/>
    </location>
</feature>
<dbReference type="RefSeq" id="WP_150090136.1">
    <property type="nucleotide sequence ID" value="NZ_JBFUOH010000124.1"/>
</dbReference>
<keyword evidence="4" id="KW-1185">Reference proteome</keyword>
<evidence type="ECO:0000256" key="1">
    <source>
        <dbReference type="SAM" id="MobiDB-lite"/>
    </source>
</evidence>
<dbReference type="OrthoDB" id="2156220at2"/>
<name>A0A5M8FUG7_9GAMM</name>
<gene>
    <name evidence="3" type="ORF">F2Q65_02705</name>
</gene>
<dbReference type="EMBL" id="VWXX01000002">
    <property type="protein sequence ID" value="KAA6187446.1"/>
    <property type="molecule type" value="Genomic_DNA"/>
</dbReference>
<dbReference type="Gene3D" id="3.20.80.10">
    <property type="entry name" value="Regulatory factor, effector binding domain"/>
    <property type="match status" value="1"/>
</dbReference>
<evidence type="ECO:0000256" key="2">
    <source>
        <dbReference type="SAM" id="Phobius"/>
    </source>
</evidence>
<reference evidence="3 4" key="1">
    <citation type="submission" date="2019-09" db="EMBL/GenBank/DDBJ databases">
        <title>Whole-genome sequence of the purple sulfur bacterium Thiohalocapsa marina DSM 19078.</title>
        <authorList>
            <person name="Kyndt J.A."/>
            <person name="Meyer T.E."/>
        </authorList>
    </citation>
    <scope>NUCLEOTIDE SEQUENCE [LARGE SCALE GENOMIC DNA]</scope>
    <source>
        <strain evidence="3 4">DSM 19078</strain>
    </source>
</reference>
<proteinExistence type="predicted"/>
<accession>A0A5M8FUG7</accession>